<dbReference type="PANTHER" id="PTHR46310:SF7">
    <property type="entry name" value="AMIDASE 1"/>
    <property type="match status" value="1"/>
</dbReference>
<accession>A0A8H5X9T0</accession>
<gene>
    <name evidence="1" type="ORF">FCIRC_2650</name>
</gene>
<organism evidence="1 2">
    <name type="scientific">Fusarium circinatum</name>
    <name type="common">Pitch canker fungus</name>
    <name type="synonym">Gibberella circinata</name>
    <dbReference type="NCBI Taxonomy" id="48490"/>
    <lineage>
        <taxon>Eukaryota</taxon>
        <taxon>Fungi</taxon>
        <taxon>Dikarya</taxon>
        <taxon>Ascomycota</taxon>
        <taxon>Pezizomycotina</taxon>
        <taxon>Sordariomycetes</taxon>
        <taxon>Hypocreomycetidae</taxon>
        <taxon>Hypocreales</taxon>
        <taxon>Nectriaceae</taxon>
        <taxon>Fusarium</taxon>
        <taxon>Fusarium fujikuroi species complex</taxon>
    </lineage>
</organism>
<protein>
    <submittedName>
        <fullName evidence="1">Amidase signature domain-containing protein</fullName>
    </submittedName>
</protein>
<name>A0A8H5X9T0_FUSCI</name>
<dbReference type="PANTHER" id="PTHR46310">
    <property type="entry name" value="AMIDASE 1"/>
    <property type="match status" value="1"/>
</dbReference>
<dbReference type="Proteomes" id="UP000572754">
    <property type="component" value="Unassembled WGS sequence"/>
</dbReference>
<reference evidence="1 2" key="2">
    <citation type="submission" date="2020-05" db="EMBL/GenBank/DDBJ databases">
        <title>Identification and distribution of gene clusters putatively required for synthesis of sphingolipid metabolism inhibitors in phylogenetically diverse species of the filamentous fungus Fusarium.</title>
        <authorList>
            <person name="Kim H.-S."/>
            <person name="Busman M."/>
            <person name="Brown D.W."/>
            <person name="Divon H."/>
            <person name="Uhlig S."/>
            <person name="Proctor R.H."/>
        </authorList>
    </citation>
    <scope>NUCLEOTIDE SEQUENCE [LARGE SCALE GENOMIC DNA]</scope>
    <source>
        <strain evidence="1 2">NRRL 25331</strain>
    </source>
</reference>
<dbReference type="Gene3D" id="3.90.1300.10">
    <property type="entry name" value="Amidase signature (AS) domain"/>
    <property type="match status" value="1"/>
</dbReference>
<dbReference type="SUPFAM" id="SSF75304">
    <property type="entry name" value="Amidase signature (AS) enzymes"/>
    <property type="match status" value="1"/>
</dbReference>
<dbReference type="EMBL" id="JAAQPE010000084">
    <property type="protein sequence ID" value="KAF5686958.1"/>
    <property type="molecule type" value="Genomic_DNA"/>
</dbReference>
<evidence type="ECO:0000313" key="1">
    <source>
        <dbReference type="EMBL" id="KAF5686958.1"/>
    </source>
</evidence>
<reference evidence="2" key="1">
    <citation type="journal article" date="2020" name="BMC Genomics">
        <title>Correction to: Identification and distribution of gene clusters required for synthesis of sphingolipid metabolism inhibitors in diverse species of the filamentous fungus Fusarium.</title>
        <authorList>
            <person name="Kim H.S."/>
            <person name="Lohmar J.M."/>
            <person name="Busman M."/>
            <person name="Brown D.W."/>
            <person name="Naumann T.A."/>
            <person name="Divon H.H."/>
            <person name="Lysoe E."/>
            <person name="Uhlig S."/>
            <person name="Proctor R.H."/>
        </authorList>
    </citation>
    <scope>NUCLEOTIDE SEQUENCE [LARGE SCALE GENOMIC DNA]</scope>
    <source>
        <strain evidence="2">NRRL 25331</strain>
    </source>
</reference>
<comment type="caution">
    <text evidence="1">The sequence shown here is derived from an EMBL/GenBank/DDBJ whole genome shotgun (WGS) entry which is preliminary data.</text>
</comment>
<dbReference type="AlphaFoldDB" id="A0A8H5X9T0"/>
<proteinExistence type="predicted"/>
<keyword evidence="2" id="KW-1185">Reference proteome</keyword>
<dbReference type="InterPro" id="IPR036928">
    <property type="entry name" value="AS_sf"/>
</dbReference>
<sequence length="598" mass="67290">MVLSPIEHASPIHKKRPRCLQPNHVFEVDGVQYLTANGPTFVPTSDVPKTPCPVTAITSPGASPLTRDWLEAYLDKLDRCDVYDTKTFIKGLIITSSVCRQTISVECRDFLQQLGNEWVEMRVEDSKDSLAPGPYLYLDGSLKCIFRLYDDVQRAFMCGIEAVSDPRPSSEFQQLRVSGTSYDSLAIAVPSQVPSLVNNSPSQLRVAVKDCYLLQGLRTSLCNRAYYDISDPATFTADVVQKLVEDGAHILGLTKLSSMIAREEPMDAVDYPTAFNPRGDGYHTDTSRSSRRPAMANGVWQYQPSHDDISLRGLIKTYALFDTPCVFARSFDVVKRVANIWGAASYSGAIGQTKRPYRLIYPVDYFPVQSSEQMNLLTSFVDDVERLAPATLVTFSIRDSWKQNHPSDVSNNVDEYLQDVVKGTFYHQFYYSSANFRDRYANRHQCKLPYVIPFVQRRWAQGASISLEEHGEATKRLLIYKDWLHKELFGDDNFESFVILPVANASPVYRDEILKSPEKQSALDQLFLPPILGAPDIVIPIGDVPYLFKITGRTEFLPVVANLVGAPTRDLELLHTVERILRKSGRPKGVLTGPRMFN</sequence>
<evidence type="ECO:0000313" key="2">
    <source>
        <dbReference type="Proteomes" id="UP000572754"/>
    </source>
</evidence>